<dbReference type="OrthoDB" id="9815705at2"/>
<evidence type="ECO:0000256" key="1">
    <source>
        <dbReference type="ARBA" id="ARBA00004370"/>
    </source>
</evidence>
<gene>
    <name evidence="7" type="ORF">ING2E5B_1942</name>
</gene>
<dbReference type="GO" id="GO:0016020">
    <property type="term" value="C:membrane"/>
    <property type="evidence" value="ECO:0007669"/>
    <property type="project" value="UniProtKB-SubCell"/>
</dbReference>
<feature type="transmembrane region" description="Helical" evidence="5">
    <location>
        <begin position="90"/>
        <end position="119"/>
    </location>
</feature>
<keyword evidence="2 5" id="KW-0812">Transmembrane</keyword>
<dbReference type="STRING" id="1562970.ING2E5B_1942"/>
<protein>
    <submittedName>
        <fullName evidence="7">Putative membrane protein</fullName>
    </submittedName>
</protein>
<keyword evidence="4 5" id="KW-0472">Membrane</keyword>
<dbReference type="KEGG" id="pbt:ING2E5B_1942"/>
<organism evidence="7 8">
    <name type="scientific">Fermentimonas caenicola</name>
    <dbReference type="NCBI Taxonomy" id="1562970"/>
    <lineage>
        <taxon>Bacteria</taxon>
        <taxon>Pseudomonadati</taxon>
        <taxon>Bacteroidota</taxon>
        <taxon>Bacteroidia</taxon>
        <taxon>Bacteroidales</taxon>
        <taxon>Dysgonomonadaceae</taxon>
        <taxon>Fermentimonas</taxon>
    </lineage>
</organism>
<dbReference type="Pfam" id="PF04505">
    <property type="entry name" value="CD225"/>
    <property type="match status" value="1"/>
</dbReference>
<dbReference type="InterPro" id="IPR007593">
    <property type="entry name" value="CD225/Dispanin_fam"/>
</dbReference>
<evidence type="ECO:0000313" key="7">
    <source>
        <dbReference type="EMBL" id="CEA16679.1"/>
    </source>
</evidence>
<dbReference type="Proteomes" id="UP000032417">
    <property type="component" value="Chromosome 1"/>
</dbReference>
<evidence type="ECO:0000313" key="8">
    <source>
        <dbReference type="Proteomes" id="UP000032417"/>
    </source>
</evidence>
<sequence length="184" mass="20975">MNHYFFIDETGKQRGTFSPVELRSENIKRETLVWTQGMENWKRADEVSELQFIFEHSEDVQSSIDQPAAPVTRGNAPFDKENRNIMPKTWLIESILVTILPFMFCGSFLSLLGIIAIVYSAQVESFYNRGDYTAAMESSRTAGKWTKITFWIFIAWVILLAVSMLLLFGILGFNLAGMGDLIDL</sequence>
<feature type="transmembrane region" description="Helical" evidence="5">
    <location>
        <begin position="148"/>
        <end position="176"/>
    </location>
</feature>
<accession>A0A098C1B6</accession>
<keyword evidence="3 5" id="KW-1133">Transmembrane helix</keyword>
<comment type="subcellular location">
    <subcellularLocation>
        <location evidence="1">Membrane</location>
    </subcellularLocation>
</comment>
<dbReference type="InterPro" id="IPR025640">
    <property type="entry name" value="GYF_2"/>
</dbReference>
<feature type="domain" description="GYF" evidence="6">
    <location>
        <begin position="4"/>
        <end position="50"/>
    </location>
</feature>
<name>A0A098C1B6_9BACT</name>
<evidence type="ECO:0000256" key="3">
    <source>
        <dbReference type="ARBA" id="ARBA00022989"/>
    </source>
</evidence>
<evidence type="ECO:0000256" key="4">
    <source>
        <dbReference type="ARBA" id="ARBA00023136"/>
    </source>
</evidence>
<keyword evidence="8" id="KW-1185">Reference proteome</keyword>
<dbReference type="HOGENOM" id="CLU_125968_0_0_10"/>
<evidence type="ECO:0000259" key="6">
    <source>
        <dbReference type="Pfam" id="PF14237"/>
    </source>
</evidence>
<evidence type="ECO:0000256" key="2">
    <source>
        <dbReference type="ARBA" id="ARBA00022692"/>
    </source>
</evidence>
<dbReference type="EMBL" id="LN515532">
    <property type="protein sequence ID" value="CEA16679.1"/>
    <property type="molecule type" value="Genomic_DNA"/>
</dbReference>
<proteinExistence type="predicted"/>
<dbReference type="AlphaFoldDB" id="A0A098C1B6"/>
<reference evidence="7 8" key="1">
    <citation type="submission" date="2014-08" db="EMBL/GenBank/DDBJ databases">
        <authorList>
            <person name="Wibberg D."/>
        </authorList>
    </citation>
    <scope>NUCLEOTIDE SEQUENCE [LARGE SCALE GENOMIC DNA]</scope>
    <source>
        <strain evidence="8">ING2-E5B</strain>
    </source>
</reference>
<evidence type="ECO:0000256" key="5">
    <source>
        <dbReference type="SAM" id="Phobius"/>
    </source>
</evidence>
<dbReference type="Pfam" id="PF14237">
    <property type="entry name" value="GYF_2"/>
    <property type="match status" value="1"/>
</dbReference>